<feature type="region of interest" description="Disordered" evidence="1">
    <location>
        <begin position="47"/>
        <end position="72"/>
    </location>
</feature>
<evidence type="ECO:0000313" key="2">
    <source>
        <dbReference type="EMBL" id="KAK3379984.1"/>
    </source>
</evidence>
<reference evidence="2" key="2">
    <citation type="submission" date="2023-06" db="EMBL/GenBank/DDBJ databases">
        <authorList>
            <consortium name="Lawrence Berkeley National Laboratory"/>
            <person name="Haridas S."/>
            <person name="Hensen N."/>
            <person name="Bonometti L."/>
            <person name="Westerberg I."/>
            <person name="Brannstrom I.O."/>
            <person name="Guillou S."/>
            <person name="Cros-Aarteil S."/>
            <person name="Calhoun S."/>
            <person name="Kuo A."/>
            <person name="Mondo S."/>
            <person name="Pangilinan J."/>
            <person name="Riley R."/>
            <person name="Labutti K."/>
            <person name="Andreopoulos B."/>
            <person name="Lipzen A."/>
            <person name="Chen C."/>
            <person name="Yanf M."/>
            <person name="Daum C."/>
            <person name="Ng V."/>
            <person name="Clum A."/>
            <person name="Steindorff A."/>
            <person name="Ohm R."/>
            <person name="Martin F."/>
            <person name="Silar P."/>
            <person name="Natvig D."/>
            <person name="Lalanne C."/>
            <person name="Gautier V."/>
            <person name="Ament-Velasquez S.L."/>
            <person name="Kruys A."/>
            <person name="Hutchinson M.I."/>
            <person name="Powell A.J."/>
            <person name="Barry K."/>
            <person name="Miller A.N."/>
            <person name="Grigoriev I.V."/>
            <person name="Debuchy R."/>
            <person name="Gladieux P."/>
            <person name="Thoren M.H."/>
            <person name="Johannesson H."/>
        </authorList>
    </citation>
    <scope>NUCLEOTIDE SEQUENCE</scope>
    <source>
        <strain evidence="2">CBS 958.72</strain>
    </source>
</reference>
<sequence length="72" mass="7589">MPSSAASTTSAEDSRLRAALESSGVKFHIRTGNGKWACTLLDRATHERQKSLRVTSSSSVSTTGSTSSTESQ</sequence>
<feature type="compositionally biased region" description="Low complexity" evidence="1">
    <location>
        <begin position="55"/>
        <end position="72"/>
    </location>
</feature>
<proteinExistence type="predicted"/>
<comment type="caution">
    <text evidence="2">The sequence shown here is derived from an EMBL/GenBank/DDBJ whole genome shotgun (WGS) entry which is preliminary data.</text>
</comment>
<reference evidence="2" key="1">
    <citation type="journal article" date="2023" name="Mol. Phylogenet. Evol.">
        <title>Genome-scale phylogeny and comparative genomics of the fungal order Sordariales.</title>
        <authorList>
            <person name="Hensen N."/>
            <person name="Bonometti L."/>
            <person name="Westerberg I."/>
            <person name="Brannstrom I.O."/>
            <person name="Guillou S."/>
            <person name="Cros-Aarteil S."/>
            <person name="Calhoun S."/>
            <person name="Haridas S."/>
            <person name="Kuo A."/>
            <person name="Mondo S."/>
            <person name="Pangilinan J."/>
            <person name="Riley R."/>
            <person name="LaButti K."/>
            <person name="Andreopoulos B."/>
            <person name="Lipzen A."/>
            <person name="Chen C."/>
            <person name="Yan M."/>
            <person name="Daum C."/>
            <person name="Ng V."/>
            <person name="Clum A."/>
            <person name="Steindorff A."/>
            <person name="Ohm R.A."/>
            <person name="Martin F."/>
            <person name="Silar P."/>
            <person name="Natvig D.O."/>
            <person name="Lalanne C."/>
            <person name="Gautier V."/>
            <person name="Ament-Velasquez S.L."/>
            <person name="Kruys A."/>
            <person name="Hutchinson M.I."/>
            <person name="Powell A.J."/>
            <person name="Barry K."/>
            <person name="Miller A.N."/>
            <person name="Grigoriev I.V."/>
            <person name="Debuchy R."/>
            <person name="Gladieux P."/>
            <person name="Hiltunen Thoren M."/>
            <person name="Johannesson H."/>
        </authorList>
    </citation>
    <scope>NUCLEOTIDE SEQUENCE</scope>
    <source>
        <strain evidence="2">CBS 958.72</strain>
    </source>
</reference>
<accession>A0AAE0NEG1</accession>
<dbReference type="AlphaFoldDB" id="A0AAE0NEG1"/>
<gene>
    <name evidence="2" type="ORF">B0T24DRAFT_675719</name>
</gene>
<evidence type="ECO:0000313" key="3">
    <source>
        <dbReference type="Proteomes" id="UP001287356"/>
    </source>
</evidence>
<name>A0AAE0NEG1_9PEZI</name>
<keyword evidence="3" id="KW-1185">Reference proteome</keyword>
<protein>
    <submittedName>
        <fullName evidence="2">Uncharacterized protein</fullName>
    </submittedName>
</protein>
<dbReference type="Proteomes" id="UP001287356">
    <property type="component" value="Unassembled WGS sequence"/>
</dbReference>
<organism evidence="2 3">
    <name type="scientific">Lasiosphaeria ovina</name>
    <dbReference type="NCBI Taxonomy" id="92902"/>
    <lineage>
        <taxon>Eukaryota</taxon>
        <taxon>Fungi</taxon>
        <taxon>Dikarya</taxon>
        <taxon>Ascomycota</taxon>
        <taxon>Pezizomycotina</taxon>
        <taxon>Sordariomycetes</taxon>
        <taxon>Sordariomycetidae</taxon>
        <taxon>Sordariales</taxon>
        <taxon>Lasiosphaeriaceae</taxon>
        <taxon>Lasiosphaeria</taxon>
    </lineage>
</organism>
<dbReference type="EMBL" id="JAULSN010000002">
    <property type="protein sequence ID" value="KAK3379984.1"/>
    <property type="molecule type" value="Genomic_DNA"/>
</dbReference>
<evidence type="ECO:0000256" key="1">
    <source>
        <dbReference type="SAM" id="MobiDB-lite"/>
    </source>
</evidence>